<name>A0A1X9M8W4_9BACI</name>
<feature type="domain" description="Pyridoxamine 5'-phosphate oxidase N-terminal" evidence="1">
    <location>
        <begin position="13"/>
        <end position="93"/>
    </location>
</feature>
<dbReference type="RefSeq" id="WP_066152449.1">
    <property type="nucleotide sequence ID" value="NZ_CP020814.1"/>
</dbReference>
<accession>A0A1X9M8W4</accession>
<dbReference type="Proteomes" id="UP000193006">
    <property type="component" value="Chromosome"/>
</dbReference>
<dbReference type="KEGG" id="bkw:BkAM31D_08125"/>
<dbReference type="EMBL" id="CP020814">
    <property type="protein sequence ID" value="ARK29827.1"/>
    <property type="molecule type" value="Genomic_DNA"/>
</dbReference>
<sequence length="145" mass="16747">MKIIRDKKRSFDLDAFLHKPLFAHLSTVADDAPRDSPVWFLWEESELWIIGTSADSFPKRITENPKCAIGIVDFNHKEGKVLHVGFRGQAAVEPFNVTIAKRLLTRYLGANENQWDPRFKHLDDTNVLIRFIPDTVVVRDQSYII</sequence>
<dbReference type="SUPFAM" id="SSF50475">
    <property type="entry name" value="FMN-binding split barrel"/>
    <property type="match status" value="1"/>
</dbReference>
<dbReference type="InterPro" id="IPR011576">
    <property type="entry name" value="Pyridox_Oxase_N"/>
</dbReference>
<protein>
    <recommendedName>
        <fullName evidence="1">Pyridoxamine 5'-phosphate oxidase N-terminal domain-containing protein</fullName>
    </recommendedName>
</protein>
<dbReference type="InterPro" id="IPR012349">
    <property type="entry name" value="Split_barrel_FMN-bd"/>
</dbReference>
<dbReference type="STRING" id="199441.BkAM31D_08125"/>
<evidence type="ECO:0000313" key="2">
    <source>
        <dbReference type="EMBL" id="ARK29827.1"/>
    </source>
</evidence>
<evidence type="ECO:0000259" key="1">
    <source>
        <dbReference type="Pfam" id="PF01243"/>
    </source>
</evidence>
<gene>
    <name evidence="2" type="ORF">BkAM31D_08125</name>
</gene>
<dbReference type="Gene3D" id="2.30.110.10">
    <property type="entry name" value="Electron Transport, Fmn-binding Protein, Chain A"/>
    <property type="match status" value="1"/>
</dbReference>
<dbReference type="AlphaFoldDB" id="A0A1X9M8W4"/>
<reference evidence="2 3" key="1">
    <citation type="submission" date="2017-04" db="EMBL/GenBank/DDBJ databases">
        <title>Bacillus krulwichiae AM31D Genome sequencing and assembly.</title>
        <authorList>
            <person name="Krulwich T.A."/>
            <person name="Anastor L."/>
            <person name="Ehrlich R."/>
            <person name="Ehrlich G.D."/>
            <person name="Janto B."/>
        </authorList>
    </citation>
    <scope>NUCLEOTIDE SEQUENCE [LARGE SCALE GENOMIC DNA]</scope>
    <source>
        <strain evidence="2 3">AM31D</strain>
    </source>
</reference>
<dbReference type="Pfam" id="PF01243">
    <property type="entry name" value="PNPOx_N"/>
    <property type="match status" value="1"/>
</dbReference>
<organism evidence="2 3">
    <name type="scientific">Halalkalibacter krulwichiae</name>
    <dbReference type="NCBI Taxonomy" id="199441"/>
    <lineage>
        <taxon>Bacteria</taxon>
        <taxon>Bacillati</taxon>
        <taxon>Bacillota</taxon>
        <taxon>Bacilli</taxon>
        <taxon>Bacillales</taxon>
        <taxon>Bacillaceae</taxon>
        <taxon>Halalkalibacter</taxon>
    </lineage>
</organism>
<keyword evidence="3" id="KW-1185">Reference proteome</keyword>
<proteinExistence type="predicted"/>
<evidence type="ECO:0000313" key="3">
    <source>
        <dbReference type="Proteomes" id="UP000193006"/>
    </source>
</evidence>